<evidence type="ECO:0000256" key="1">
    <source>
        <dbReference type="SAM" id="Phobius"/>
    </source>
</evidence>
<feature type="transmembrane region" description="Helical" evidence="1">
    <location>
        <begin position="232"/>
        <end position="250"/>
    </location>
</feature>
<keyword evidence="1" id="KW-0472">Membrane</keyword>
<organism evidence="2 3">
    <name type="scientific">Marine Group I thaumarchaeote</name>
    <dbReference type="NCBI Taxonomy" id="2511932"/>
    <lineage>
        <taxon>Archaea</taxon>
        <taxon>Nitrososphaerota</taxon>
        <taxon>Marine Group I</taxon>
    </lineage>
</organism>
<proteinExistence type="predicted"/>
<evidence type="ECO:0000313" key="3">
    <source>
        <dbReference type="Proteomes" id="UP000554454"/>
    </source>
</evidence>
<dbReference type="Proteomes" id="UP000554454">
    <property type="component" value="Unassembled WGS sequence"/>
</dbReference>
<keyword evidence="1" id="KW-0812">Transmembrane</keyword>
<dbReference type="EMBL" id="JACATA010000005">
    <property type="protein sequence ID" value="NWJ68194.1"/>
    <property type="molecule type" value="Genomic_DNA"/>
</dbReference>
<comment type="caution">
    <text evidence="2">The sequence shown here is derived from an EMBL/GenBank/DDBJ whole genome shotgun (WGS) entry which is preliminary data.</text>
</comment>
<dbReference type="AlphaFoldDB" id="A0A7K4MY81"/>
<evidence type="ECO:0000313" key="2">
    <source>
        <dbReference type="EMBL" id="NWJ68194.1"/>
    </source>
</evidence>
<sequence>MVFHAAEAVDTISLSTAKNLYYDGDHVVVFGSVNTIFEDMPITIQIYFGSNLVSIAQPEVATDGTFVASFYATGTKWKDEGTYTVRAQYTPTQIAEISFEFFSQVVDSSAAAFPVDIPYSGTFPVGYTIRGGDVHNITMNQERYSVLVETTMVSNGNLILKLPRESFDAQKSNGEDNTFIILISKENNEPEDFVQVEYEEIATSSDYRTIRIPLEEGDKWIEVIGTYVIPEFGSIVIIILVVAVSSAIIISKSRFSVLYN</sequence>
<gene>
    <name evidence="2" type="ORF">HX834_02435</name>
</gene>
<protein>
    <submittedName>
        <fullName evidence="2">PEFG-CTERM sorting domain-containing protein</fullName>
    </submittedName>
</protein>
<dbReference type="NCBIfam" id="TIGR04296">
    <property type="entry name" value="PEFG-CTERM"/>
    <property type="match status" value="1"/>
</dbReference>
<keyword evidence="1" id="KW-1133">Transmembrane helix</keyword>
<dbReference type="InterPro" id="IPR027560">
    <property type="entry name" value="PEFG-CTERM"/>
</dbReference>
<keyword evidence="3" id="KW-1185">Reference proteome</keyword>
<accession>A0A7K4MY81</accession>
<reference evidence="2 3" key="1">
    <citation type="journal article" date="2019" name="Environ. Microbiol.">
        <title>Genomics insights into ecotype formation of ammonia-oxidizing archaea in the deep ocean.</title>
        <authorList>
            <person name="Wang Y."/>
            <person name="Huang J.M."/>
            <person name="Cui G.J."/>
            <person name="Nunoura T."/>
            <person name="Takaki Y."/>
            <person name="Li W.L."/>
            <person name="Li J."/>
            <person name="Gao Z.M."/>
            <person name="Takai K."/>
            <person name="Zhang A.Q."/>
            <person name="Stepanauskas R."/>
        </authorList>
    </citation>
    <scope>NUCLEOTIDE SEQUENCE [LARGE SCALE GENOMIC DNA]</scope>
    <source>
        <strain evidence="2 3">D17</strain>
    </source>
</reference>
<name>A0A7K4MY81_9ARCH</name>